<dbReference type="GO" id="GO:0016773">
    <property type="term" value="F:phosphotransferase activity, alcohol group as acceptor"/>
    <property type="evidence" value="ECO:0007669"/>
    <property type="project" value="UniProtKB-UniRule"/>
</dbReference>
<feature type="binding site" evidence="1">
    <location>
        <begin position="16"/>
        <end position="23"/>
    </location>
    <ligand>
        <name>ATP</name>
        <dbReference type="ChEBI" id="CHEBI:30616"/>
    </ligand>
</feature>
<keyword evidence="3" id="KW-1185">Reference proteome</keyword>
<dbReference type="Pfam" id="PF03702">
    <property type="entry name" value="AnmK"/>
    <property type="match status" value="1"/>
</dbReference>
<dbReference type="PANTHER" id="PTHR30605">
    <property type="entry name" value="ANHYDRO-N-ACETYLMURAMIC ACID KINASE"/>
    <property type="match status" value="1"/>
</dbReference>
<evidence type="ECO:0000256" key="1">
    <source>
        <dbReference type="HAMAP-Rule" id="MF_01270"/>
    </source>
</evidence>
<comment type="pathway">
    <text evidence="1">Amino-sugar metabolism; 1,6-anhydro-N-acetylmuramate degradation.</text>
</comment>
<dbReference type="Gene3D" id="3.30.420.40">
    <property type="match status" value="2"/>
</dbReference>
<dbReference type="EC" id="2.7.1.170" evidence="1"/>
<accession>A0A841I7P2</accession>
<organism evidence="2 3">
    <name type="scientific">Deinobacterium chartae</name>
    <dbReference type="NCBI Taxonomy" id="521158"/>
    <lineage>
        <taxon>Bacteria</taxon>
        <taxon>Thermotogati</taxon>
        <taxon>Deinococcota</taxon>
        <taxon>Deinococci</taxon>
        <taxon>Deinococcales</taxon>
        <taxon>Deinococcaceae</taxon>
        <taxon>Deinobacterium</taxon>
    </lineage>
</organism>
<dbReference type="InterPro" id="IPR043129">
    <property type="entry name" value="ATPase_NBD"/>
</dbReference>
<keyword evidence="1 2" id="KW-0808">Transferase</keyword>
<dbReference type="HAMAP" id="MF_01270">
    <property type="entry name" value="AnhMurNAc_kinase"/>
    <property type="match status" value="1"/>
</dbReference>
<dbReference type="GO" id="GO:0016301">
    <property type="term" value="F:kinase activity"/>
    <property type="evidence" value="ECO:0007669"/>
    <property type="project" value="UniProtKB-KW"/>
</dbReference>
<dbReference type="RefSeq" id="WP_343058482.1">
    <property type="nucleotide sequence ID" value="NZ_JACHHG010000015.1"/>
</dbReference>
<dbReference type="UniPathway" id="UPA00343"/>
<dbReference type="PANTHER" id="PTHR30605:SF0">
    <property type="entry name" value="ANHYDRO-N-ACETYLMURAMIC ACID KINASE"/>
    <property type="match status" value="1"/>
</dbReference>
<keyword evidence="1" id="KW-0119">Carbohydrate metabolism</keyword>
<protein>
    <recommendedName>
        <fullName evidence="1">Anhydro-N-acetylmuramic acid kinase</fullName>
        <ecNumber evidence="1">2.7.1.170</ecNumber>
    </recommendedName>
    <alternativeName>
        <fullName evidence="1">AnhMurNAc kinase</fullName>
    </alternativeName>
</protein>
<comment type="caution">
    <text evidence="2">The sequence shown here is derived from an EMBL/GenBank/DDBJ whole genome shotgun (WGS) entry which is preliminary data.</text>
</comment>
<dbReference type="UniPathway" id="UPA00544"/>
<comment type="similarity">
    <text evidence="1">Belongs to the anhydro-N-acetylmuramic acid kinase family.</text>
</comment>
<comment type="function">
    <text evidence="1">Catalyzes the specific phosphorylation of 1,6-anhydro-N-acetylmuramic acid (anhMurNAc) with the simultaneous cleavage of the 1,6-anhydro ring, generating MurNAc-6-P. Is required for the utilization of anhMurNAc either imported from the medium or derived from its own cell wall murein, and thus plays a role in cell wall recycling.</text>
</comment>
<sequence>MTRDLPTLEVVGLMSGTSADGVDAVRVRLSGFGYGPGGWRRGQVKLLAHAARPYPAELRAQVLAAMRSELTTRDLAQLHYDLGEVLAAAALEVSAGADLIASHGQTVYHIPELDRARGWHTRATWQLGEASVIAEATGIDVMADFRPADLAAGGQAAPLVPFADWLRFARTGERVAVHNLGGISNLTYLPGDDPAGVIAFDTGPANCLLDELAARAGLQYDPGGEIAARGRVHTDLLADWLAADSYLRLPPPKSTGRERYHLRALTGLEALPLEDALATATAFVAQSVAGAYRDFLPDLPERIVLAGGGARNATLVREIASRLPEVQVTALEPLEAQTREAVAFALLGYAGYLGLPNVLPGTTGARRAVIAGKLTRAAL</sequence>
<keyword evidence="1" id="KW-0547">Nucleotide-binding</keyword>
<comment type="catalytic activity">
    <reaction evidence="1">
        <text>1,6-anhydro-N-acetyl-beta-muramate + ATP + H2O = N-acetyl-D-muramate 6-phosphate + ADP + H(+)</text>
        <dbReference type="Rhea" id="RHEA:24952"/>
        <dbReference type="ChEBI" id="CHEBI:15377"/>
        <dbReference type="ChEBI" id="CHEBI:15378"/>
        <dbReference type="ChEBI" id="CHEBI:30616"/>
        <dbReference type="ChEBI" id="CHEBI:58690"/>
        <dbReference type="ChEBI" id="CHEBI:58722"/>
        <dbReference type="ChEBI" id="CHEBI:456216"/>
        <dbReference type="EC" id="2.7.1.170"/>
    </reaction>
</comment>
<dbReference type="Proteomes" id="UP000569951">
    <property type="component" value="Unassembled WGS sequence"/>
</dbReference>
<dbReference type="GO" id="GO:0005524">
    <property type="term" value="F:ATP binding"/>
    <property type="evidence" value="ECO:0007669"/>
    <property type="project" value="UniProtKB-UniRule"/>
</dbReference>
<keyword evidence="1" id="KW-0067">ATP-binding</keyword>
<reference evidence="2 3" key="1">
    <citation type="submission" date="2020-08" db="EMBL/GenBank/DDBJ databases">
        <title>Genomic Encyclopedia of Type Strains, Phase IV (KMG-IV): sequencing the most valuable type-strain genomes for metagenomic binning, comparative biology and taxonomic classification.</title>
        <authorList>
            <person name="Goeker M."/>
        </authorList>
    </citation>
    <scope>NUCLEOTIDE SEQUENCE [LARGE SCALE GENOMIC DNA]</scope>
    <source>
        <strain evidence="2 3">DSM 21458</strain>
    </source>
</reference>
<dbReference type="SUPFAM" id="SSF53067">
    <property type="entry name" value="Actin-like ATPase domain"/>
    <property type="match status" value="1"/>
</dbReference>
<comment type="pathway">
    <text evidence="1">Cell wall biogenesis; peptidoglycan recycling.</text>
</comment>
<dbReference type="AlphaFoldDB" id="A0A841I7P2"/>
<dbReference type="EMBL" id="JACHHG010000015">
    <property type="protein sequence ID" value="MBB6099825.1"/>
    <property type="molecule type" value="Genomic_DNA"/>
</dbReference>
<evidence type="ECO:0000313" key="2">
    <source>
        <dbReference type="EMBL" id="MBB6099825.1"/>
    </source>
</evidence>
<dbReference type="GO" id="GO:0097175">
    <property type="term" value="P:1,6-anhydro-N-acetyl-beta-muramic acid catabolic process"/>
    <property type="evidence" value="ECO:0007669"/>
    <property type="project" value="UniProtKB-UniRule"/>
</dbReference>
<proteinExistence type="inferred from homology"/>
<dbReference type="GO" id="GO:0009254">
    <property type="term" value="P:peptidoglycan turnover"/>
    <property type="evidence" value="ECO:0007669"/>
    <property type="project" value="UniProtKB-UniRule"/>
</dbReference>
<keyword evidence="1 2" id="KW-0418">Kinase</keyword>
<gene>
    <name evidence="1" type="primary">anmK</name>
    <name evidence="2" type="ORF">HNR42_003283</name>
</gene>
<evidence type="ECO:0000313" key="3">
    <source>
        <dbReference type="Proteomes" id="UP000569951"/>
    </source>
</evidence>
<dbReference type="InterPro" id="IPR005338">
    <property type="entry name" value="Anhydro_N_Ac-Mur_kinase"/>
</dbReference>
<dbReference type="GO" id="GO:0006040">
    <property type="term" value="P:amino sugar metabolic process"/>
    <property type="evidence" value="ECO:0007669"/>
    <property type="project" value="InterPro"/>
</dbReference>
<dbReference type="CDD" id="cd24050">
    <property type="entry name" value="ASKHA_NBD_ANMK"/>
    <property type="match status" value="1"/>
</dbReference>
<name>A0A841I7P2_9DEIO</name>